<dbReference type="AlphaFoldDB" id="A0AAD4X5I2"/>
<proteinExistence type="predicted"/>
<gene>
    <name evidence="3" type="ORF">MKW98_026741</name>
</gene>
<feature type="transmembrane region" description="Helical" evidence="2">
    <location>
        <begin position="44"/>
        <end position="64"/>
    </location>
</feature>
<protein>
    <submittedName>
        <fullName evidence="3">Uncharacterized protein</fullName>
    </submittedName>
</protein>
<keyword evidence="2" id="KW-0472">Membrane</keyword>
<evidence type="ECO:0000256" key="1">
    <source>
        <dbReference type="SAM" id="MobiDB-lite"/>
    </source>
</evidence>
<feature type="region of interest" description="Disordered" evidence="1">
    <location>
        <begin position="1"/>
        <end position="43"/>
    </location>
</feature>
<organism evidence="3 4">
    <name type="scientific">Papaver atlanticum</name>
    <dbReference type="NCBI Taxonomy" id="357466"/>
    <lineage>
        <taxon>Eukaryota</taxon>
        <taxon>Viridiplantae</taxon>
        <taxon>Streptophyta</taxon>
        <taxon>Embryophyta</taxon>
        <taxon>Tracheophyta</taxon>
        <taxon>Spermatophyta</taxon>
        <taxon>Magnoliopsida</taxon>
        <taxon>Ranunculales</taxon>
        <taxon>Papaveraceae</taxon>
        <taxon>Papaveroideae</taxon>
        <taxon>Papaver</taxon>
    </lineage>
</organism>
<accession>A0AAD4X5I2</accession>
<keyword evidence="2" id="KW-1133">Transmembrane helix</keyword>
<dbReference type="EMBL" id="JAJJMB010016078">
    <property type="protein sequence ID" value="KAI3849827.1"/>
    <property type="molecule type" value="Genomic_DNA"/>
</dbReference>
<feature type="non-terminal residue" evidence="3">
    <location>
        <position position="1"/>
    </location>
</feature>
<evidence type="ECO:0000256" key="2">
    <source>
        <dbReference type="SAM" id="Phobius"/>
    </source>
</evidence>
<dbReference type="Proteomes" id="UP001202328">
    <property type="component" value="Unassembled WGS sequence"/>
</dbReference>
<evidence type="ECO:0000313" key="4">
    <source>
        <dbReference type="Proteomes" id="UP001202328"/>
    </source>
</evidence>
<sequence length="66" mass="6713">VLIPLDLFGPPAPAAAPKPQKGSAPNSKDKSADSSPMDDDSSDATARACYGVLSFFVAAVIVAFSM</sequence>
<name>A0AAD4X5I2_9MAGN</name>
<keyword evidence="2" id="KW-0812">Transmembrane</keyword>
<comment type="caution">
    <text evidence="3">The sequence shown here is derived from an EMBL/GenBank/DDBJ whole genome shotgun (WGS) entry which is preliminary data.</text>
</comment>
<evidence type="ECO:0000313" key="3">
    <source>
        <dbReference type="EMBL" id="KAI3849827.1"/>
    </source>
</evidence>
<keyword evidence="4" id="KW-1185">Reference proteome</keyword>
<reference evidence="3" key="1">
    <citation type="submission" date="2022-04" db="EMBL/GenBank/DDBJ databases">
        <title>A functionally conserved STORR gene fusion in Papaver species that diverged 16.8 million years ago.</title>
        <authorList>
            <person name="Catania T."/>
        </authorList>
    </citation>
    <scope>NUCLEOTIDE SEQUENCE</scope>
    <source>
        <strain evidence="3">S-188037</strain>
    </source>
</reference>